<keyword evidence="2" id="KW-0698">rRNA processing</keyword>
<evidence type="ECO:0000313" key="7">
    <source>
        <dbReference type="EMBL" id="THU92609.1"/>
    </source>
</evidence>
<feature type="compositionally biased region" description="Acidic residues" evidence="6">
    <location>
        <begin position="103"/>
        <end position="115"/>
    </location>
</feature>
<evidence type="ECO:0000256" key="1">
    <source>
        <dbReference type="ARBA" id="ARBA00004604"/>
    </source>
</evidence>
<dbReference type="PANTHER" id="PTHR18359">
    <property type="entry name" value="WD-REPEAT PROTEIN-RELATED"/>
    <property type="match status" value="1"/>
</dbReference>
<dbReference type="GO" id="GO:0034388">
    <property type="term" value="C:Pwp2p-containing subcomplex of 90S preribosome"/>
    <property type="evidence" value="ECO:0007669"/>
    <property type="project" value="TreeGrafter"/>
</dbReference>
<feature type="compositionally biased region" description="Low complexity" evidence="6">
    <location>
        <begin position="144"/>
        <end position="155"/>
    </location>
</feature>
<dbReference type="InterPro" id="IPR045161">
    <property type="entry name" value="Utp18"/>
</dbReference>
<feature type="compositionally biased region" description="Basic residues" evidence="6">
    <location>
        <begin position="1"/>
        <end position="10"/>
    </location>
</feature>
<feature type="region of interest" description="Disordered" evidence="6">
    <location>
        <begin position="198"/>
        <end position="224"/>
    </location>
</feature>
<reference evidence="7 8" key="1">
    <citation type="journal article" date="2019" name="Nat. Ecol. Evol.">
        <title>Megaphylogeny resolves global patterns of mushroom evolution.</title>
        <authorList>
            <person name="Varga T."/>
            <person name="Krizsan K."/>
            <person name="Foldi C."/>
            <person name="Dima B."/>
            <person name="Sanchez-Garcia M."/>
            <person name="Sanchez-Ramirez S."/>
            <person name="Szollosi G.J."/>
            <person name="Szarkandi J.G."/>
            <person name="Papp V."/>
            <person name="Albert L."/>
            <person name="Andreopoulos W."/>
            <person name="Angelini C."/>
            <person name="Antonin V."/>
            <person name="Barry K.W."/>
            <person name="Bougher N.L."/>
            <person name="Buchanan P."/>
            <person name="Buyck B."/>
            <person name="Bense V."/>
            <person name="Catcheside P."/>
            <person name="Chovatia M."/>
            <person name="Cooper J."/>
            <person name="Damon W."/>
            <person name="Desjardin D."/>
            <person name="Finy P."/>
            <person name="Geml J."/>
            <person name="Haridas S."/>
            <person name="Hughes K."/>
            <person name="Justo A."/>
            <person name="Karasinski D."/>
            <person name="Kautmanova I."/>
            <person name="Kiss B."/>
            <person name="Kocsube S."/>
            <person name="Kotiranta H."/>
            <person name="LaButti K.M."/>
            <person name="Lechner B.E."/>
            <person name="Liimatainen K."/>
            <person name="Lipzen A."/>
            <person name="Lukacs Z."/>
            <person name="Mihaltcheva S."/>
            <person name="Morgado L.N."/>
            <person name="Niskanen T."/>
            <person name="Noordeloos M.E."/>
            <person name="Ohm R.A."/>
            <person name="Ortiz-Santana B."/>
            <person name="Ovrebo C."/>
            <person name="Racz N."/>
            <person name="Riley R."/>
            <person name="Savchenko A."/>
            <person name="Shiryaev A."/>
            <person name="Soop K."/>
            <person name="Spirin V."/>
            <person name="Szebenyi C."/>
            <person name="Tomsovsky M."/>
            <person name="Tulloss R.E."/>
            <person name="Uehling J."/>
            <person name="Grigoriev I.V."/>
            <person name="Vagvolgyi C."/>
            <person name="Papp T."/>
            <person name="Martin F.M."/>
            <person name="Miettinen O."/>
            <person name="Hibbett D.S."/>
            <person name="Nagy L.G."/>
        </authorList>
    </citation>
    <scope>NUCLEOTIDE SEQUENCE [LARGE SCALE GENOMIC DNA]</scope>
    <source>
        <strain evidence="7 8">CBS 962.96</strain>
    </source>
</reference>
<protein>
    <submittedName>
        <fullName evidence="7">Uncharacterized protein</fullName>
    </submittedName>
</protein>
<sequence length="389" mass="42997">MPKHARKRQKLSQSLSKTHQVDDASTLEALLDDTFGTTGKAKKGAAWKDDEDVDGEDVEDEGDEDMEVGGGREMENLLDGDLFFIDSGDASIPGPTFSNSDQSENDNEDDDEDDAPSSSSSSHQKSHPKPNPKSGTAPAWHGPSDPSTSISLSSSKRLCKLRNAPDENELGAREYESRLRRQFEKINPEPEWAKRARLARVKKAKSIRSQGEENDSEDEDDDADKSFDMQTLLNSTSGIVSKRSTKSLILPTGTINIERLRDANISFQDSGGCGDIRSLVFHPSDRVPVLAVGNEDRRLVSMQITGSTWLVAITYQLYTLQCPRSIMRNFSLVLQATTEDAAKDIAAFVGIFFENFRRLLWQADLTVADISRSSPPKSTTKTHAWSKLV</sequence>
<dbReference type="InterPro" id="IPR015943">
    <property type="entry name" value="WD40/YVTN_repeat-like_dom_sf"/>
</dbReference>
<feature type="region of interest" description="Disordered" evidence="6">
    <location>
        <begin position="1"/>
        <end position="165"/>
    </location>
</feature>
<dbReference type="Gene3D" id="2.130.10.10">
    <property type="entry name" value="YVTN repeat-like/Quinoprotein amine dehydrogenase"/>
    <property type="match status" value="1"/>
</dbReference>
<evidence type="ECO:0000313" key="8">
    <source>
        <dbReference type="Proteomes" id="UP000297245"/>
    </source>
</evidence>
<keyword evidence="3" id="KW-0853">WD repeat</keyword>
<feature type="compositionally biased region" description="Acidic residues" evidence="6">
    <location>
        <begin position="49"/>
        <end position="67"/>
    </location>
</feature>
<keyword evidence="8" id="KW-1185">Reference proteome</keyword>
<dbReference type="EMBL" id="ML179274">
    <property type="protein sequence ID" value="THU92609.1"/>
    <property type="molecule type" value="Genomic_DNA"/>
</dbReference>
<dbReference type="PANTHER" id="PTHR18359:SF0">
    <property type="entry name" value="U3 SMALL NUCLEOLAR RNA-ASSOCIATED PROTEIN 18 HOMOLOG"/>
    <property type="match status" value="1"/>
</dbReference>
<keyword evidence="4" id="KW-0677">Repeat</keyword>
<proteinExistence type="predicted"/>
<organism evidence="7 8">
    <name type="scientific">Dendrothele bispora (strain CBS 962.96)</name>
    <dbReference type="NCBI Taxonomy" id="1314807"/>
    <lineage>
        <taxon>Eukaryota</taxon>
        <taxon>Fungi</taxon>
        <taxon>Dikarya</taxon>
        <taxon>Basidiomycota</taxon>
        <taxon>Agaricomycotina</taxon>
        <taxon>Agaricomycetes</taxon>
        <taxon>Agaricomycetidae</taxon>
        <taxon>Agaricales</taxon>
        <taxon>Agaricales incertae sedis</taxon>
        <taxon>Dendrothele</taxon>
    </lineage>
</organism>
<evidence type="ECO:0000256" key="3">
    <source>
        <dbReference type="ARBA" id="ARBA00022574"/>
    </source>
</evidence>
<evidence type="ECO:0000256" key="4">
    <source>
        <dbReference type="ARBA" id="ARBA00022737"/>
    </source>
</evidence>
<dbReference type="Proteomes" id="UP000297245">
    <property type="component" value="Unassembled WGS sequence"/>
</dbReference>
<accession>A0A4S8LSV5</accession>
<evidence type="ECO:0000256" key="2">
    <source>
        <dbReference type="ARBA" id="ARBA00022552"/>
    </source>
</evidence>
<dbReference type="GO" id="GO:0032040">
    <property type="term" value="C:small-subunit processome"/>
    <property type="evidence" value="ECO:0007669"/>
    <property type="project" value="TreeGrafter"/>
</dbReference>
<keyword evidence="5" id="KW-0539">Nucleus</keyword>
<feature type="compositionally biased region" description="Acidic residues" evidence="6">
    <location>
        <begin position="212"/>
        <end position="223"/>
    </location>
</feature>
<gene>
    <name evidence="7" type="ORF">K435DRAFT_209003</name>
</gene>
<name>A0A4S8LSV5_DENBC</name>
<evidence type="ECO:0000256" key="5">
    <source>
        <dbReference type="ARBA" id="ARBA00023242"/>
    </source>
</evidence>
<dbReference type="AlphaFoldDB" id="A0A4S8LSV5"/>
<dbReference type="GO" id="GO:0006364">
    <property type="term" value="P:rRNA processing"/>
    <property type="evidence" value="ECO:0007669"/>
    <property type="project" value="UniProtKB-KW"/>
</dbReference>
<comment type="subcellular location">
    <subcellularLocation>
        <location evidence="1">Nucleus</location>
        <location evidence="1">Nucleolus</location>
    </subcellularLocation>
</comment>
<evidence type="ECO:0000256" key="6">
    <source>
        <dbReference type="SAM" id="MobiDB-lite"/>
    </source>
</evidence>
<dbReference type="OrthoDB" id="1935146at2759"/>